<proteinExistence type="predicted"/>
<feature type="domain" description="AB hydrolase-1" evidence="2">
    <location>
        <begin position="46"/>
        <end position="175"/>
    </location>
</feature>
<keyword evidence="4" id="KW-1185">Reference proteome</keyword>
<reference evidence="3" key="2">
    <citation type="submission" date="2020-09" db="EMBL/GenBank/DDBJ databases">
        <authorList>
            <person name="Sun Q."/>
            <person name="Kim S."/>
        </authorList>
    </citation>
    <scope>NUCLEOTIDE SEQUENCE</scope>
    <source>
        <strain evidence="3">KCTC 42731</strain>
    </source>
</reference>
<feature type="chain" id="PRO_5038101719" description="AB hydrolase-1 domain-containing protein" evidence="1">
    <location>
        <begin position="19"/>
        <end position="288"/>
    </location>
</feature>
<evidence type="ECO:0000259" key="2">
    <source>
        <dbReference type="Pfam" id="PF00561"/>
    </source>
</evidence>
<dbReference type="Proteomes" id="UP000623842">
    <property type="component" value="Unassembled WGS sequence"/>
</dbReference>
<organism evidence="3 4">
    <name type="scientific">Thalassotalea marina</name>
    <dbReference type="NCBI Taxonomy" id="1673741"/>
    <lineage>
        <taxon>Bacteria</taxon>
        <taxon>Pseudomonadati</taxon>
        <taxon>Pseudomonadota</taxon>
        <taxon>Gammaproteobacteria</taxon>
        <taxon>Alteromonadales</taxon>
        <taxon>Colwelliaceae</taxon>
        <taxon>Thalassotalea</taxon>
    </lineage>
</organism>
<evidence type="ECO:0000313" key="3">
    <source>
        <dbReference type="EMBL" id="GHF96082.1"/>
    </source>
</evidence>
<dbReference type="SUPFAM" id="SSF53474">
    <property type="entry name" value="alpha/beta-Hydrolases"/>
    <property type="match status" value="1"/>
</dbReference>
<dbReference type="RefSeq" id="WP_189771172.1">
    <property type="nucleotide sequence ID" value="NZ_BNCK01000005.1"/>
</dbReference>
<comment type="caution">
    <text evidence="3">The sequence shown here is derived from an EMBL/GenBank/DDBJ whole genome shotgun (WGS) entry which is preliminary data.</text>
</comment>
<accession>A0A919BKF3</accession>
<dbReference type="InterPro" id="IPR029058">
    <property type="entry name" value="AB_hydrolase_fold"/>
</dbReference>
<evidence type="ECO:0000313" key="4">
    <source>
        <dbReference type="Proteomes" id="UP000623842"/>
    </source>
</evidence>
<gene>
    <name evidence="3" type="ORF">GCM10017161_25530</name>
</gene>
<reference evidence="3" key="1">
    <citation type="journal article" date="2014" name="Int. J. Syst. Evol. Microbiol.">
        <title>Complete genome sequence of Corynebacterium casei LMG S-19264T (=DSM 44701T), isolated from a smear-ripened cheese.</title>
        <authorList>
            <consortium name="US DOE Joint Genome Institute (JGI-PGF)"/>
            <person name="Walter F."/>
            <person name="Albersmeier A."/>
            <person name="Kalinowski J."/>
            <person name="Ruckert C."/>
        </authorList>
    </citation>
    <scope>NUCLEOTIDE SEQUENCE</scope>
    <source>
        <strain evidence="3">KCTC 42731</strain>
    </source>
</reference>
<feature type="signal peptide" evidence="1">
    <location>
        <begin position="1"/>
        <end position="18"/>
    </location>
</feature>
<name>A0A919BKF3_9GAMM</name>
<protein>
    <recommendedName>
        <fullName evidence="2">AB hydrolase-1 domain-containing protein</fullName>
    </recommendedName>
</protein>
<sequence>MKNLLLFVVLFVSTSVQAESISPTKSGLYDVGGFKLYLACYQNNKPTLILEQGFGRWGSDGIWQKNIEKLQNHYSVCLYDRAGLGKSEKGPEPFTVNDTANWLHTLLQKAEINPPFYFAGGSYALYIIKAYNNLYPDNVLGAMFIDPPQFGYFYTMATRWPKNFTTKDKTLQRQFDFEQSIHDPMFERAPEKVDHLASYQLLKKARSFGSKPIITVRKKLTTERYDPENVPLAIATKMNKFDANAENYFYSLSTQSKVIYSMSDKHHLHITDPDLVVSSIIELQKSNH</sequence>
<dbReference type="EMBL" id="BNCK01000005">
    <property type="protein sequence ID" value="GHF96082.1"/>
    <property type="molecule type" value="Genomic_DNA"/>
</dbReference>
<dbReference type="Pfam" id="PF00561">
    <property type="entry name" value="Abhydrolase_1"/>
    <property type="match status" value="1"/>
</dbReference>
<dbReference type="Gene3D" id="3.40.50.1820">
    <property type="entry name" value="alpha/beta hydrolase"/>
    <property type="match status" value="1"/>
</dbReference>
<dbReference type="AlphaFoldDB" id="A0A919BKF3"/>
<evidence type="ECO:0000256" key="1">
    <source>
        <dbReference type="SAM" id="SignalP"/>
    </source>
</evidence>
<keyword evidence="1" id="KW-0732">Signal</keyword>
<dbReference type="InterPro" id="IPR000073">
    <property type="entry name" value="AB_hydrolase_1"/>
</dbReference>